<comment type="similarity">
    <text evidence="2 11">Belongs to the ABC-2 integral membrane protein family.</text>
</comment>
<feature type="transmembrane region" description="Helical" evidence="11">
    <location>
        <begin position="149"/>
        <end position="171"/>
    </location>
</feature>
<feature type="transmembrane region" description="Helical" evidence="11">
    <location>
        <begin position="183"/>
        <end position="201"/>
    </location>
</feature>
<dbReference type="EMBL" id="LPLU01000060">
    <property type="protein sequence ID" value="KWK77799.1"/>
    <property type="molecule type" value="Genomic_DNA"/>
</dbReference>
<dbReference type="GO" id="GO:0015920">
    <property type="term" value="P:lipopolysaccharide transport"/>
    <property type="evidence" value="ECO:0007669"/>
    <property type="project" value="TreeGrafter"/>
</dbReference>
<dbReference type="GO" id="GO:0140359">
    <property type="term" value="F:ABC-type transporter activity"/>
    <property type="evidence" value="ECO:0007669"/>
    <property type="project" value="InterPro"/>
</dbReference>
<name>A0A118S4X2_9BURK</name>
<keyword evidence="10 11" id="KW-0472">Membrane</keyword>
<feature type="domain" description="ABC transmembrane type-2" evidence="12">
    <location>
        <begin position="35"/>
        <end position="260"/>
    </location>
</feature>
<keyword evidence="3 11" id="KW-0813">Transport</keyword>
<keyword evidence="7" id="KW-0972">Capsule biogenesis/degradation</keyword>
<dbReference type="Pfam" id="PF01061">
    <property type="entry name" value="ABC2_membrane"/>
    <property type="match status" value="1"/>
</dbReference>
<dbReference type="PROSITE" id="PS51012">
    <property type="entry name" value="ABC_TM2"/>
    <property type="match status" value="1"/>
</dbReference>
<evidence type="ECO:0000256" key="6">
    <source>
        <dbReference type="ARBA" id="ARBA00022692"/>
    </source>
</evidence>
<dbReference type="InterPro" id="IPR013525">
    <property type="entry name" value="ABC2_TM"/>
</dbReference>
<dbReference type="PRINTS" id="PR00164">
    <property type="entry name" value="ABC2TRNSPORT"/>
</dbReference>
<evidence type="ECO:0000256" key="5">
    <source>
        <dbReference type="ARBA" id="ARBA00022597"/>
    </source>
</evidence>
<evidence type="ECO:0000256" key="10">
    <source>
        <dbReference type="ARBA" id="ARBA00023136"/>
    </source>
</evidence>
<dbReference type="InterPro" id="IPR047817">
    <property type="entry name" value="ABC2_TM_bact-type"/>
</dbReference>
<dbReference type="GO" id="GO:0015774">
    <property type="term" value="P:polysaccharide transport"/>
    <property type="evidence" value="ECO:0007669"/>
    <property type="project" value="UniProtKB-KW"/>
</dbReference>
<keyword evidence="9" id="KW-0625">Polysaccharide transport</keyword>
<keyword evidence="5" id="KW-0762">Sugar transport</keyword>
<evidence type="ECO:0000256" key="4">
    <source>
        <dbReference type="ARBA" id="ARBA00022475"/>
    </source>
</evidence>
<protein>
    <recommendedName>
        <fullName evidence="11">Transport permease protein</fullName>
    </recommendedName>
</protein>
<evidence type="ECO:0000256" key="9">
    <source>
        <dbReference type="ARBA" id="ARBA00023047"/>
    </source>
</evidence>
<gene>
    <name evidence="13" type="ORF">WM16_10520</name>
</gene>
<reference evidence="13 14" key="1">
    <citation type="submission" date="2015-11" db="EMBL/GenBank/DDBJ databases">
        <title>Expanding the genomic diversity of Burkholderia species for the development of highly accurate diagnostics.</title>
        <authorList>
            <person name="Sahl J."/>
            <person name="Keim P."/>
            <person name="Wagner D."/>
        </authorList>
    </citation>
    <scope>NUCLEOTIDE SEQUENCE [LARGE SCALE GENOMIC DNA]</scope>
    <source>
        <strain evidence="13 14">MSMB782WGS</strain>
    </source>
</reference>
<feature type="transmembrane region" description="Helical" evidence="11">
    <location>
        <begin position="112"/>
        <end position="143"/>
    </location>
</feature>
<evidence type="ECO:0000259" key="12">
    <source>
        <dbReference type="PROSITE" id="PS51012"/>
    </source>
</evidence>
<evidence type="ECO:0000256" key="2">
    <source>
        <dbReference type="ARBA" id="ARBA00007783"/>
    </source>
</evidence>
<dbReference type="AlphaFoldDB" id="A0A118S4X2"/>
<feature type="transmembrane region" description="Helical" evidence="11">
    <location>
        <begin position="73"/>
        <end position="91"/>
    </location>
</feature>
<feature type="transmembrane region" description="Helical" evidence="11">
    <location>
        <begin position="236"/>
        <end position="257"/>
    </location>
</feature>
<evidence type="ECO:0000256" key="11">
    <source>
        <dbReference type="RuleBase" id="RU361157"/>
    </source>
</evidence>
<accession>A0A118S4X2</accession>
<feature type="transmembrane region" description="Helical" evidence="11">
    <location>
        <begin position="37"/>
        <end position="61"/>
    </location>
</feature>
<keyword evidence="4 11" id="KW-1003">Cell membrane</keyword>
<evidence type="ECO:0000313" key="13">
    <source>
        <dbReference type="EMBL" id="KWK77799.1"/>
    </source>
</evidence>
<comment type="subcellular location">
    <subcellularLocation>
        <location evidence="11">Cell inner membrane</location>
        <topology evidence="11">Multi-pass membrane protein</topology>
    </subcellularLocation>
    <subcellularLocation>
        <location evidence="1">Cell membrane</location>
        <topology evidence="1">Multi-pass membrane protein</topology>
    </subcellularLocation>
</comment>
<evidence type="ECO:0000256" key="3">
    <source>
        <dbReference type="ARBA" id="ARBA00022448"/>
    </source>
</evidence>
<dbReference type="Proteomes" id="UP000065504">
    <property type="component" value="Unassembled WGS sequence"/>
</dbReference>
<evidence type="ECO:0000313" key="14">
    <source>
        <dbReference type="Proteomes" id="UP000065504"/>
    </source>
</evidence>
<organism evidence="13 14">
    <name type="scientific">Burkholderia ubonensis</name>
    <dbReference type="NCBI Taxonomy" id="101571"/>
    <lineage>
        <taxon>Bacteria</taxon>
        <taxon>Pseudomonadati</taxon>
        <taxon>Pseudomonadota</taxon>
        <taxon>Betaproteobacteria</taxon>
        <taxon>Burkholderiales</taxon>
        <taxon>Burkholderiaceae</taxon>
        <taxon>Burkholderia</taxon>
        <taxon>Burkholderia cepacia complex</taxon>
    </lineage>
</organism>
<sequence length="268" mass="30239">MRDIIQPSLPIWRHRRLIFQMTRREVVGRYRGSMLGLLWSFFNPLLLLTVYTFVFSVIFKARWNTGSDSKTEFAVVLFVGMIVFQVFSEAVNRAPSLIISNANYVKKVVFPLEVLPVVALLVALFHAGISFCVLLLAMIVLGFKVHLTVLYFPLIALPFILFTLGVCWFLASLGVFIQDIGQSIGLVTTVLMFLTPVFYPVSSLPIHYQHIVSMNPLAYVIEQSRNVVIWGTVPNWTGVLSTMVASVAVAVLGYQWFNRTRKGFADVL</sequence>
<dbReference type="PANTHER" id="PTHR30413:SF10">
    <property type="entry name" value="CAPSULE POLYSACCHARIDE EXPORT INNER-MEMBRANE PROTEIN CTRC"/>
    <property type="match status" value="1"/>
</dbReference>
<dbReference type="GO" id="GO:0043190">
    <property type="term" value="C:ATP-binding cassette (ABC) transporter complex"/>
    <property type="evidence" value="ECO:0007669"/>
    <property type="project" value="InterPro"/>
</dbReference>
<evidence type="ECO:0000256" key="7">
    <source>
        <dbReference type="ARBA" id="ARBA00022903"/>
    </source>
</evidence>
<dbReference type="InterPro" id="IPR000412">
    <property type="entry name" value="ABC_2_transport"/>
</dbReference>
<proteinExistence type="inferred from homology"/>
<keyword evidence="8 11" id="KW-1133">Transmembrane helix</keyword>
<dbReference type="RefSeq" id="WP_059917139.1">
    <property type="nucleotide sequence ID" value="NZ_LPAN01000050.1"/>
</dbReference>
<evidence type="ECO:0000256" key="8">
    <source>
        <dbReference type="ARBA" id="ARBA00022989"/>
    </source>
</evidence>
<dbReference type="PIRSF" id="PIRSF006648">
    <property type="entry name" value="DrrB"/>
    <property type="match status" value="1"/>
</dbReference>
<comment type="caution">
    <text evidence="13">The sequence shown here is derived from an EMBL/GenBank/DDBJ whole genome shotgun (WGS) entry which is preliminary data.</text>
</comment>
<evidence type="ECO:0000256" key="1">
    <source>
        <dbReference type="ARBA" id="ARBA00004651"/>
    </source>
</evidence>
<dbReference type="PANTHER" id="PTHR30413">
    <property type="entry name" value="INNER MEMBRANE TRANSPORT PERMEASE"/>
    <property type="match status" value="1"/>
</dbReference>
<keyword evidence="6 11" id="KW-0812">Transmembrane</keyword>